<dbReference type="Proteomes" id="UP001157418">
    <property type="component" value="Unassembled WGS sequence"/>
</dbReference>
<reference evidence="7 8" key="1">
    <citation type="submission" date="2022-01" db="EMBL/GenBank/DDBJ databases">
        <authorList>
            <person name="Xiong W."/>
            <person name="Schranz E."/>
        </authorList>
    </citation>
    <scope>NUCLEOTIDE SEQUENCE [LARGE SCALE GENOMIC DNA]</scope>
</reference>
<dbReference type="GO" id="GO:0050660">
    <property type="term" value="F:flavin adenine dinucleotide binding"/>
    <property type="evidence" value="ECO:0007669"/>
    <property type="project" value="InterPro"/>
</dbReference>
<comment type="caution">
    <text evidence="7">The sequence shown here is derived from an EMBL/GenBank/DDBJ whole genome shotgun (WGS) entry which is preliminary data.</text>
</comment>
<dbReference type="Gene3D" id="3.40.462.10">
    <property type="entry name" value="FAD-linked oxidases, C-terminal domain"/>
    <property type="match status" value="1"/>
</dbReference>
<keyword evidence="8" id="KW-1185">Reference proteome</keyword>
<dbReference type="AlphaFoldDB" id="A0AAU9LZR2"/>
<evidence type="ECO:0000313" key="8">
    <source>
        <dbReference type="Proteomes" id="UP001157418"/>
    </source>
</evidence>
<organism evidence="7 8">
    <name type="scientific">Lactuca virosa</name>
    <dbReference type="NCBI Taxonomy" id="75947"/>
    <lineage>
        <taxon>Eukaryota</taxon>
        <taxon>Viridiplantae</taxon>
        <taxon>Streptophyta</taxon>
        <taxon>Embryophyta</taxon>
        <taxon>Tracheophyta</taxon>
        <taxon>Spermatophyta</taxon>
        <taxon>Magnoliopsida</taxon>
        <taxon>eudicotyledons</taxon>
        <taxon>Gunneridae</taxon>
        <taxon>Pentapetalae</taxon>
        <taxon>asterids</taxon>
        <taxon>campanulids</taxon>
        <taxon>Asterales</taxon>
        <taxon>Asteraceae</taxon>
        <taxon>Cichorioideae</taxon>
        <taxon>Cichorieae</taxon>
        <taxon>Lactucinae</taxon>
        <taxon>Lactuca</taxon>
    </lineage>
</organism>
<evidence type="ECO:0000256" key="4">
    <source>
        <dbReference type="ARBA" id="ARBA00022827"/>
    </source>
</evidence>
<accession>A0AAU9LZR2</accession>
<keyword evidence="5" id="KW-0560">Oxidoreductase</keyword>
<protein>
    <recommendedName>
        <fullName evidence="6">Cytokinin dehydrogenase 1 FAD/cytokinin binding domain-containing protein</fullName>
    </recommendedName>
</protein>
<sequence length="238" mass="27962">MKNTPASDFFSPSDESMINSLASENGILYSLEAVKYYDDHIINTIDEELEMILKGLSFESGFLFKKDATFFDFLNRVRDEELLLQSIGLWDVPHPWLNLFIPRSGIMDFNEGVFVDIIQKQNRSSSGPFLVYPINRKKWDDNMSVVIPEDDEDMFYTVALLNSAKDYKDWVIMDEQNTEILKFCDKSGIKVKQYFPHYGKKEEWMKHFGKKWDIFKKRKAQFDPKMILSPGQRIFNSE</sequence>
<dbReference type="Pfam" id="PF09265">
    <property type="entry name" value="Cytokin-bind"/>
    <property type="match status" value="1"/>
</dbReference>
<evidence type="ECO:0000313" key="7">
    <source>
        <dbReference type="EMBL" id="CAH1419827.1"/>
    </source>
</evidence>
<keyword evidence="4" id="KW-0274">FAD</keyword>
<comment type="cofactor">
    <cofactor evidence="1">
        <name>FAD</name>
        <dbReference type="ChEBI" id="CHEBI:57692"/>
    </cofactor>
</comment>
<comment type="similarity">
    <text evidence="2">Belongs to the oxygen-dependent FAD-linked oxidoreductase family.</text>
</comment>
<dbReference type="EMBL" id="CAKMRJ010000577">
    <property type="protein sequence ID" value="CAH1419827.1"/>
    <property type="molecule type" value="Genomic_DNA"/>
</dbReference>
<dbReference type="GO" id="GO:0009690">
    <property type="term" value="P:cytokinin metabolic process"/>
    <property type="evidence" value="ECO:0007669"/>
    <property type="project" value="InterPro"/>
</dbReference>
<feature type="domain" description="Cytokinin dehydrogenase 1 FAD/cytokinin binding" evidence="6">
    <location>
        <begin position="4"/>
        <end position="235"/>
    </location>
</feature>
<dbReference type="InterPro" id="IPR016164">
    <property type="entry name" value="FAD-linked_Oxase-like_C"/>
</dbReference>
<dbReference type="InterPro" id="IPR015345">
    <property type="entry name" value="Cytokinin_DH_FAD/cytokin-bd"/>
</dbReference>
<evidence type="ECO:0000256" key="1">
    <source>
        <dbReference type="ARBA" id="ARBA00001974"/>
    </source>
</evidence>
<keyword evidence="3" id="KW-0285">Flavoprotein</keyword>
<proteinExistence type="inferred from homology"/>
<name>A0AAU9LZR2_9ASTR</name>
<evidence type="ECO:0000256" key="2">
    <source>
        <dbReference type="ARBA" id="ARBA00005466"/>
    </source>
</evidence>
<dbReference type="InterPro" id="IPR050432">
    <property type="entry name" value="FAD-linked_Oxidoreductases_BP"/>
</dbReference>
<dbReference type="InterPro" id="IPR016170">
    <property type="entry name" value="Cytok_DH_C_sf"/>
</dbReference>
<evidence type="ECO:0000256" key="3">
    <source>
        <dbReference type="ARBA" id="ARBA00022630"/>
    </source>
</evidence>
<evidence type="ECO:0000259" key="6">
    <source>
        <dbReference type="Pfam" id="PF09265"/>
    </source>
</evidence>
<dbReference type="GO" id="GO:0019139">
    <property type="term" value="F:cytokinin dehydrogenase activity"/>
    <property type="evidence" value="ECO:0007669"/>
    <property type="project" value="InterPro"/>
</dbReference>
<gene>
    <name evidence="7" type="ORF">LVIROSA_LOCUS7328</name>
</gene>
<dbReference type="PANTHER" id="PTHR13878:SF127">
    <property type="entry name" value="CYTOKININ DEHYDROGENASE 3"/>
    <property type="match status" value="1"/>
</dbReference>
<evidence type="ECO:0000256" key="5">
    <source>
        <dbReference type="ARBA" id="ARBA00023002"/>
    </source>
</evidence>
<dbReference type="PANTHER" id="PTHR13878">
    <property type="entry name" value="GULONOLACTONE OXIDASE"/>
    <property type="match status" value="1"/>
</dbReference>
<dbReference type="SUPFAM" id="SSF55103">
    <property type="entry name" value="FAD-linked oxidases, C-terminal domain"/>
    <property type="match status" value="1"/>
</dbReference>